<dbReference type="AlphaFoldDB" id="A0A3P7IYJ7"/>
<name>A0A3P7IYJ7_STRVU</name>
<proteinExistence type="predicted"/>
<accession>A0A3P7IYJ7</accession>
<evidence type="ECO:0000313" key="2">
    <source>
        <dbReference type="EMBL" id="VDM69307.1"/>
    </source>
</evidence>
<evidence type="ECO:0000313" key="3">
    <source>
        <dbReference type="Proteomes" id="UP000270094"/>
    </source>
</evidence>
<dbReference type="Proteomes" id="UP000270094">
    <property type="component" value="Unassembled WGS sequence"/>
</dbReference>
<keyword evidence="3" id="KW-1185">Reference proteome</keyword>
<sequence>MIKRPCTLDYNSAVGCHQDHCQVAQDAMDFEPKGHAKDALYLQRKGNRSSRPPSSYRAHELSRNRLRKQSPGVFSDDRLIIRGEKVPSRSVEGNVDAIRSSVIHFVHEILSPRLGILPFRCMRKPSLSTTGNLQRQRLMTRNKMLVRGFGGVIRNEESFYKFAVGDGENRNARRVAKDRDFCIRTPVVGLLFAARLFHAIHFHGKNISGGHGSYPKARLMQKINHSHQAKALLFDVIVVPSFNSGSDHRPRRAKVRYN</sequence>
<organism evidence="2 3">
    <name type="scientific">Strongylus vulgaris</name>
    <name type="common">Blood worm</name>
    <dbReference type="NCBI Taxonomy" id="40348"/>
    <lineage>
        <taxon>Eukaryota</taxon>
        <taxon>Metazoa</taxon>
        <taxon>Ecdysozoa</taxon>
        <taxon>Nematoda</taxon>
        <taxon>Chromadorea</taxon>
        <taxon>Rhabditida</taxon>
        <taxon>Rhabditina</taxon>
        <taxon>Rhabditomorpha</taxon>
        <taxon>Strongyloidea</taxon>
        <taxon>Strongylidae</taxon>
        <taxon>Strongylus</taxon>
    </lineage>
</organism>
<reference evidence="2 3" key="1">
    <citation type="submission" date="2018-11" db="EMBL/GenBank/DDBJ databases">
        <authorList>
            <consortium name="Pathogen Informatics"/>
        </authorList>
    </citation>
    <scope>NUCLEOTIDE SEQUENCE [LARGE SCALE GENOMIC DNA]</scope>
</reference>
<dbReference type="EMBL" id="UYYB01011771">
    <property type="protein sequence ID" value="VDM69307.1"/>
    <property type="molecule type" value="Genomic_DNA"/>
</dbReference>
<gene>
    <name evidence="2" type="ORF">SVUK_LOCUS4305</name>
</gene>
<evidence type="ECO:0000256" key="1">
    <source>
        <dbReference type="SAM" id="MobiDB-lite"/>
    </source>
</evidence>
<dbReference type="OrthoDB" id="410104at2759"/>
<protein>
    <submittedName>
        <fullName evidence="2">Uncharacterized protein</fullName>
    </submittedName>
</protein>
<feature type="region of interest" description="Disordered" evidence="1">
    <location>
        <begin position="44"/>
        <end position="63"/>
    </location>
</feature>